<dbReference type="PROSITE" id="PS51721">
    <property type="entry name" value="G_CP"/>
    <property type="match status" value="1"/>
</dbReference>
<reference evidence="9" key="1">
    <citation type="submission" date="2019-08" db="EMBL/GenBank/DDBJ databases">
        <title>The improved chromosome-level genome for the pearl oyster Pinctada fucata martensii using PacBio sequencing and Hi-C.</title>
        <authorList>
            <person name="Zheng Z."/>
        </authorList>
    </citation>
    <scope>NUCLEOTIDE SEQUENCE</scope>
    <source>
        <strain evidence="9">ZZ-2019</strain>
        <tissue evidence="9">Adductor muscle</tissue>
    </source>
</reference>
<dbReference type="InterPro" id="IPR043358">
    <property type="entry name" value="GNL1-like"/>
</dbReference>
<dbReference type="PANTHER" id="PTHR45709:SF3">
    <property type="entry name" value="GUANINE NUCLEOTIDE-BINDING PROTEIN-LIKE 1"/>
    <property type="match status" value="1"/>
</dbReference>
<keyword evidence="7" id="KW-1133">Transmembrane helix</keyword>
<keyword evidence="2" id="KW-0547">Nucleotide-binding</keyword>
<gene>
    <name evidence="9" type="ORF">FSP39_016369</name>
</gene>
<evidence type="ECO:0000256" key="4">
    <source>
        <dbReference type="ARBA" id="ARBA00037770"/>
    </source>
</evidence>
<protein>
    <recommendedName>
        <fullName evidence="5">Guanine nucleotide-binding protein-like 1</fullName>
    </recommendedName>
</protein>
<dbReference type="PANTHER" id="PTHR45709">
    <property type="entry name" value="LARGE SUBUNIT GTPASE 1 HOMOLOG-RELATED"/>
    <property type="match status" value="1"/>
</dbReference>
<feature type="transmembrane region" description="Helical" evidence="7">
    <location>
        <begin position="461"/>
        <end position="482"/>
    </location>
</feature>
<dbReference type="InterPro" id="IPR027417">
    <property type="entry name" value="P-loop_NTPase"/>
</dbReference>
<evidence type="ECO:0000313" key="9">
    <source>
        <dbReference type="EMBL" id="KAK3088227.1"/>
    </source>
</evidence>
<dbReference type="EMBL" id="VSWD01000011">
    <property type="protein sequence ID" value="KAK3088227.1"/>
    <property type="molecule type" value="Genomic_DNA"/>
</dbReference>
<comment type="function">
    <text evidence="4">Possible regulatory or functional link with the histocompatibility cluster.</text>
</comment>
<keyword evidence="1" id="KW-0597">Phosphoprotein</keyword>
<evidence type="ECO:0000256" key="2">
    <source>
        <dbReference type="ARBA" id="ARBA00022741"/>
    </source>
</evidence>
<dbReference type="Gene3D" id="3.40.50.300">
    <property type="entry name" value="P-loop containing nucleotide triphosphate hydrolases"/>
    <property type="match status" value="1"/>
</dbReference>
<evidence type="ECO:0000256" key="3">
    <source>
        <dbReference type="ARBA" id="ARBA00023134"/>
    </source>
</evidence>
<keyword evidence="10" id="KW-1185">Reference proteome</keyword>
<name>A0AA89BMF1_PINIB</name>
<organism evidence="9 10">
    <name type="scientific">Pinctada imbricata</name>
    <name type="common">Atlantic pearl-oyster</name>
    <name type="synonym">Pinctada martensii</name>
    <dbReference type="NCBI Taxonomy" id="66713"/>
    <lineage>
        <taxon>Eukaryota</taxon>
        <taxon>Metazoa</taxon>
        <taxon>Spiralia</taxon>
        <taxon>Lophotrochozoa</taxon>
        <taxon>Mollusca</taxon>
        <taxon>Bivalvia</taxon>
        <taxon>Autobranchia</taxon>
        <taxon>Pteriomorphia</taxon>
        <taxon>Pterioida</taxon>
        <taxon>Pterioidea</taxon>
        <taxon>Pteriidae</taxon>
        <taxon>Pinctada</taxon>
    </lineage>
</organism>
<dbReference type="AlphaFoldDB" id="A0AA89BMF1"/>
<evidence type="ECO:0000259" key="8">
    <source>
        <dbReference type="PROSITE" id="PS51721"/>
    </source>
</evidence>
<dbReference type="GO" id="GO:0003924">
    <property type="term" value="F:GTPase activity"/>
    <property type="evidence" value="ECO:0007669"/>
    <property type="project" value="InterPro"/>
</dbReference>
<dbReference type="SUPFAM" id="SSF52540">
    <property type="entry name" value="P-loop containing nucleoside triphosphate hydrolases"/>
    <property type="match status" value="1"/>
</dbReference>
<evidence type="ECO:0000256" key="5">
    <source>
        <dbReference type="ARBA" id="ARBA00039902"/>
    </source>
</evidence>
<evidence type="ECO:0000256" key="6">
    <source>
        <dbReference type="SAM" id="MobiDB-lite"/>
    </source>
</evidence>
<evidence type="ECO:0000256" key="7">
    <source>
        <dbReference type="SAM" id="Phobius"/>
    </source>
</evidence>
<feature type="domain" description="CP-type G" evidence="8">
    <location>
        <begin position="110"/>
        <end position="336"/>
    </location>
</feature>
<feature type="region of interest" description="Disordered" evidence="6">
    <location>
        <begin position="245"/>
        <end position="270"/>
    </location>
</feature>
<keyword evidence="7" id="KW-0812">Transmembrane</keyword>
<dbReference type="GO" id="GO:0005525">
    <property type="term" value="F:GTP binding"/>
    <property type="evidence" value="ECO:0007669"/>
    <property type="project" value="UniProtKB-KW"/>
</dbReference>
<sequence>MCNAPQLFICKFRYRLHFFKESKTEIERRKLEARKTLTKKNEEDLEIDFEEVYQPGSVLDIPIRPRWSYSMSKAKLEANEEKYFQGYLDGIFDAYATEGLSYFEMNLETWRQLWRVLEMSDVILLIVDIRYPVLHFSPVLYSYVTERLHKHVIVVLNKIDLVPASVVTAWKHYLLEKYPYLKVVLFTSFPKEYIQGGENEQQVKAKKKRKKGGRFTQASGARELLRVCEDIVGDKVDLSSWEEKLDMEGSWPEGEGEEESEDEEDSGPTEQEMFKDGVLTLGCVGYPNVGKSSVVNGLVGKKVVSVSRTPGHTKHFQTIYLTSTVKLCDCPGLVFPSLIDKSLQILAGIYPIAQVQEPYTPVGFIGERIDIPSILHLQHPAGDTEWSAYDICEAWAKRRGFITAKASRPDVYRAANNLLRMALDGRLCVSLKPKGYTEEKCKIYKCILKLEIFGKKHKPGLLLSILIHFLLITIHVLVTSAVY</sequence>
<evidence type="ECO:0000256" key="1">
    <source>
        <dbReference type="ARBA" id="ARBA00022553"/>
    </source>
</evidence>
<keyword evidence="3" id="KW-0342">GTP-binding</keyword>
<dbReference type="Pfam" id="PF01926">
    <property type="entry name" value="MMR_HSR1"/>
    <property type="match status" value="1"/>
</dbReference>
<dbReference type="PRINTS" id="PR00326">
    <property type="entry name" value="GTP1OBG"/>
</dbReference>
<dbReference type="InterPro" id="IPR006073">
    <property type="entry name" value="GTP-bd"/>
</dbReference>
<dbReference type="InterPro" id="IPR030378">
    <property type="entry name" value="G_CP_dom"/>
</dbReference>
<keyword evidence="7" id="KW-0472">Membrane</keyword>
<comment type="caution">
    <text evidence="9">The sequence shown here is derived from an EMBL/GenBank/DDBJ whole genome shotgun (WGS) entry which is preliminary data.</text>
</comment>
<dbReference type="CDD" id="cd01857">
    <property type="entry name" value="HSR1_MMR1"/>
    <property type="match status" value="1"/>
</dbReference>
<evidence type="ECO:0000313" key="10">
    <source>
        <dbReference type="Proteomes" id="UP001186944"/>
    </source>
</evidence>
<dbReference type="Proteomes" id="UP001186944">
    <property type="component" value="Unassembled WGS sequence"/>
</dbReference>
<proteinExistence type="predicted"/>
<accession>A0AA89BMF1</accession>
<feature type="compositionally biased region" description="Acidic residues" evidence="6">
    <location>
        <begin position="254"/>
        <end position="267"/>
    </location>
</feature>